<gene>
    <name evidence="1" type="ORF">H6G43_16655</name>
</gene>
<sequence length="114" mass="13180">MLPFLTQLHFQNTDITQKIIKGIDNLSRLREKDIESGVSPKEILYQEDKVILYRFKSQVENPHPVPLLMVYGLVNRPFIVDLQEGRSLVANLLKLGLDIYLQQFDIKSSTRIAI</sequence>
<protein>
    <submittedName>
        <fullName evidence="1">Uncharacterized protein</fullName>
    </submittedName>
</protein>
<dbReference type="EMBL" id="JACJTM010000044">
    <property type="protein sequence ID" value="MBD2686812.1"/>
    <property type="molecule type" value="Genomic_DNA"/>
</dbReference>
<comment type="caution">
    <text evidence="1">The sequence shown here is derived from an EMBL/GenBank/DDBJ whole genome shotgun (WGS) entry which is preliminary data.</text>
</comment>
<dbReference type="GeneID" id="78219828"/>
<dbReference type="PANTHER" id="PTHR36837">
    <property type="entry name" value="POLY(3-HYDROXYALKANOATE) POLYMERASE SUBUNIT PHAC"/>
    <property type="match status" value="1"/>
</dbReference>
<accession>A0ABR8IV96</accession>
<reference evidence="1 2" key="1">
    <citation type="journal article" date="2020" name="ISME J.">
        <title>Comparative genomics reveals insights into cyanobacterial evolution and habitat adaptation.</title>
        <authorList>
            <person name="Chen M.Y."/>
            <person name="Teng W.K."/>
            <person name="Zhao L."/>
            <person name="Hu C.X."/>
            <person name="Zhou Y.K."/>
            <person name="Han B.P."/>
            <person name="Song L.R."/>
            <person name="Shu W.S."/>
        </authorList>
    </citation>
    <scope>NUCLEOTIDE SEQUENCE [LARGE SCALE GENOMIC DNA]</scope>
    <source>
        <strain evidence="1 2">FACHB-1249</strain>
    </source>
</reference>
<keyword evidence="2" id="KW-1185">Reference proteome</keyword>
<dbReference type="InterPro" id="IPR051321">
    <property type="entry name" value="PHA/PHB_synthase"/>
</dbReference>
<evidence type="ECO:0000313" key="1">
    <source>
        <dbReference type="EMBL" id="MBD2686812.1"/>
    </source>
</evidence>
<dbReference type="Proteomes" id="UP000660270">
    <property type="component" value="Unassembled WGS sequence"/>
</dbReference>
<organism evidence="1 2">
    <name type="scientific">Aphanizomenon flos-aquae FACHB-1249</name>
    <dbReference type="NCBI Taxonomy" id="2692889"/>
    <lineage>
        <taxon>Bacteria</taxon>
        <taxon>Bacillati</taxon>
        <taxon>Cyanobacteriota</taxon>
        <taxon>Cyanophyceae</taxon>
        <taxon>Nostocales</taxon>
        <taxon>Aphanizomenonaceae</taxon>
        <taxon>Aphanizomenon</taxon>
    </lineage>
</organism>
<dbReference type="RefSeq" id="WP_190387816.1">
    <property type="nucleotide sequence ID" value="NZ_JACJTM010000044.1"/>
</dbReference>
<evidence type="ECO:0000313" key="2">
    <source>
        <dbReference type="Proteomes" id="UP000660270"/>
    </source>
</evidence>
<proteinExistence type="predicted"/>
<name>A0ABR8IV96_APHFL</name>
<dbReference type="PANTHER" id="PTHR36837:SF2">
    <property type="entry name" value="POLY(3-HYDROXYALKANOATE) POLYMERASE SUBUNIT PHAC"/>
    <property type="match status" value="1"/>
</dbReference>